<dbReference type="PANTHER" id="PTHR17901:SF14">
    <property type="entry name" value="MAGNESIUM-DEPENDENT PHOSPHATASE 1"/>
    <property type="match status" value="1"/>
</dbReference>
<proteinExistence type="predicted"/>
<sequence length="481" mass="56583">MRSWRLILCSFLLLPVTAFLFVPPAPSNSLFVLTDVKHAMLLSIRPPRVAATETPTRTWKSAVYKPGMRYPKLVALDLDGTVWYHWLNDKKFKTRVTRDIADNLEPVGHDKVRDKKNHANVITMSPDVPRIITELALRKIDIAIVSRNTSKALCDRALWYFKARNPETKQMRPITSFIKYDEVKDESKQEHFKRIKNWSGYEYHDMLIFDDQPLNLEVETWEGVTFKLVKHHNDGLTWQDYLDGLDEWRKNQYIRVAQPPRLIDPHPNKMLIGYAGTDRETALLYVQGKRRQFTKRPARFGYGLYASDNPQIAMFFSQWGRDNGDKKVCEIFVRDKDVFLNELKKIWFYPKTGYLTNNQHSKAEDIAKMQIKRDEYIHKHHHVEKPYILFSRHHYMHEMGKSKYNIVINSKKRFNEMVIYPQVQDALMFGTTLSLPQARKMTRTGKLKKLQHEKKVSAWGIKVPSETKEDSTNHGENHYFG</sequence>
<dbReference type="Pfam" id="PF12689">
    <property type="entry name" value="Acid_PPase"/>
    <property type="match status" value="1"/>
</dbReference>
<dbReference type="InterPro" id="IPR010036">
    <property type="entry name" value="MDP_1_eu_arc"/>
</dbReference>
<dbReference type="SUPFAM" id="SSF56784">
    <property type="entry name" value="HAD-like"/>
    <property type="match status" value="1"/>
</dbReference>
<organism evidence="2 3">
    <name type="scientific">Somion occarium</name>
    <dbReference type="NCBI Taxonomy" id="3059160"/>
    <lineage>
        <taxon>Eukaryota</taxon>
        <taxon>Fungi</taxon>
        <taxon>Dikarya</taxon>
        <taxon>Basidiomycota</taxon>
        <taxon>Agaricomycotina</taxon>
        <taxon>Agaricomycetes</taxon>
        <taxon>Polyporales</taxon>
        <taxon>Cerrenaceae</taxon>
        <taxon>Somion</taxon>
    </lineage>
</organism>
<dbReference type="PANTHER" id="PTHR17901">
    <property type="entry name" value="MAGNESIUM-DEPENDENT PHOSPHATASE 1 MDP1"/>
    <property type="match status" value="1"/>
</dbReference>
<evidence type="ECO:0000313" key="2">
    <source>
        <dbReference type="EMBL" id="CAL1705819.1"/>
    </source>
</evidence>
<dbReference type="EMBL" id="OZ037946">
    <property type="protein sequence ID" value="CAL1705819.1"/>
    <property type="molecule type" value="Genomic_DNA"/>
</dbReference>
<dbReference type="InterPro" id="IPR036412">
    <property type="entry name" value="HAD-like_sf"/>
</dbReference>
<accession>A0ABP1DGP6</accession>
<gene>
    <name evidence="2" type="ORF">GFSPODELE1_LOCUS5597</name>
</gene>
<dbReference type="Gene3D" id="3.40.50.1000">
    <property type="entry name" value="HAD superfamily/HAD-like"/>
    <property type="match status" value="1"/>
</dbReference>
<dbReference type="Proteomes" id="UP001497453">
    <property type="component" value="Chromosome 3"/>
</dbReference>
<keyword evidence="1" id="KW-0732">Signal</keyword>
<evidence type="ECO:0000256" key="1">
    <source>
        <dbReference type="SAM" id="SignalP"/>
    </source>
</evidence>
<name>A0ABP1DGP6_9APHY</name>
<reference evidence="3" key="1">
    <citation type="submission" date="2024-04" db="EMBL/GenBank/DDBJ databases">
        <authorList>
            <person name="Shaw F."/>
            <person name="Minotto A."/>
        </authorList>
    </citation>
    <scope>NUCLEOTIDE SEQUENCE [LARGE SCALE GENOMIC DNA]</scope>
</reference>
<dbReference type="InterPro" id="IPR023214">
    <property type="entry name" value="HAD_sf"/>
</dbReference>
<keyword evidence="3" id="KW-1185">Reference proteome</keyword>
<feature type="signal peptide" evidence="1">
    <location>
        <begin position="1"/>
        <end position="18"/>
    </location>
</feature>
<feature type="chain" id="PRO_5047004290" evidence="1">
    <location>
        <begin position="19"/>
        <end position="481"/>
    </location>
</feature>
<protein>
    <submittedName>
        <fullName evidence="2">Uncharacterized protein</fullName>
    </submittedName>
</protein>
<evidence type="ECO:0000313" key="3">
    <source>
        <dbReference type="Proteomes" id="UP001497453"/>
    </source>
</evidence>